<dbReference type="Proteomes" id="UP000322234">
    <property type="component" value="Unassembled WGS sequence"/>
</dbReference>
<keyword evidence="2" id="KW-1185">Reference proteome</keyword>
<evidence type="ECO:0000313" key="2">
    <source>
        <dbReference type="Proteomes" id="UP000322234"/>
    </source>
</evidence>
<dbReference type="AlphaFoldDB" id="A0A6B0S977"/>
<sequence>MSLRLVGPSEILGPSVHLPDFLSIRRTGRAVRDTGWTGAGLSVWGHFVLELEPRLRRLGSFLMPVIPGAGSSYACAGFDSDNDQVTGGQSRDTSMWDEVVNQHLIVVALATEAASEVSERCTRLTADPLFAQSLPTAYPSPTPVSV</sequence>
<dbReference type="EMBL" id="VBQZ03000141">
    <property type="protein sequence ID" value="MXQ95633.1"/>
    <property type="molecule type" value="Genomic_DNA"/>
</dbReference>
<reference evidence="1" key="1">
    <citation type="submission" date="2019-10" db="EMBL/GenBank/DDBJ databases">
        <title>The sequence and de novo assembly of the wild yak genome.</title>
        <authorList>
            <person name="Liu Y."/>
        </authorList>
    </citation>
    <scope>NUCLEOTIDE SEQUENCE [LARGE SCALE GENOMIC DNA]</scope>
    <source>
        <strain evidence="1">WY2019</strain>
    </source>
</reference>
<gene>
    <name evidence="1" type="ORF">E5288_WYG009317</name>
</gene>
<proteinExistence type="predicted"/>
<protein>
    <submittedName>
        <fullName evidence="1">Uncharacterized protein</fullName>
    </submittedName>
</protein>
<organism evidence="1 2">
    <name type="scientific">Bos mutus</name>
    <name type="common">wild yak</name>
    <dbReference type="NCBI Taxonomy" id="72004"/>
    <lineage>
        <taxon>Eukaryota</taxon>
        <taxon>Metazoa</taxon>
        <taxon>Chordata</taxon>
        <taxon>Craniata</taxon>
        <taxon>Vertebrata</taxon>
        <taxon>Euteleostomi</taxon>
        <taxon>Mammalia</taxon>
        <taxon>Eutheria</taxon>
        <taxon>Laurasiatheria</taxon>
        <taxon>Artiodactyla</taxon>
        <taxon>Ruminantia</taxon>
        <taxon>Pecora</taxon>
        <taxon>Bovidae</taxon>
        <taxon>Bovinae</taxon>
        <taxon>Bos</taxon>
    </lineage>
</organism>
<accession>A0A6B0S977</accession>
<evidence type="ECO:0000313" key="1">
    <source>
        <dbReference type="EMBL" id="MXQ95633.1"/>
    </source>
</evidence>
<name>A0A6B0S977_9CETA</name>
<comment type="caution">
    <text evidence="1">The sequence shown here is derived from an EMBL/GenBank/DDBJ whole genome shotgun (WGS) entry which is preliminary data.</text>
</comment>